<feature type="region of interest" description="Disordered" evidence="1">
    <location>
        <begin position="153"/>
        <end position="207"/>
    </location>
</feature>
<comment type="caution">
    <text evidence="2">The sequence shown here is derived from an EMBL/GenBank/DDBJ whole genome shotgun (WGS) entry which is preliminary data.</text>
</comment>
<reference evidence="2" key="1">
    <citation type="submission" date="2023-03" db="EMBL/GenBank/DDBJ databases">
        <title>Massive genome expansion in bonnet fungi (Mycena s.s.) driven by repeated elements and novel gene families across ecological guilds.</title>
        <authorList>
            <consortium name="Lawrence Berkeley National Laboratory"/>
            <person name="Harder C.B."/>
            <person name="Miyauchi S."/>
            <person name="Viragh M."/>
            <person name="Kuo A."/>
            <person name="Thoen E."/>
            <person name="Andreopoulos B."/>
            <person name="Lu D."/>
            <person name="Skrede I."/>
            <person name="Drula E."/>
            <person name="Henrissat B."/>
            <person name="Morin E."/>
            <person name="Kohler A."/>
            <person name="Barry K."/>
            <person name="LaButti K."/>
            <person name="Morin E."/>
            <person name="Salamov A."/>
            <person name="Lipzen A."/>
            <person name="Mereny Z."/>
            <person name="Hegedus B."/>
            <person name="Baldrian P."/>
            <person name="Stursova M."/>
            <person name="Weitz H."/>
            <person name="Taylor A."/>
            <person name="Grigoriev I.V."/>
            <person name="Nagy L.G."/>
            <person name="Martin F."/>
            <person name="Kauserud H."/>
        </authorList>
    </citation>
    <scope>NUCLEOTIDE SEQUENCE</scope>
    <source>
        <strain evidence="2">CBHHK182m</strain>
    </source>
</reference>
<evidence type="ECO:0000313" key="3">
    <source>
        <dbReference type="Proteomes" id="UP001215598"/>
    </source>
</evidence>
<evidence type="ECO:0000313" key="2">
    <source>
        <dbReference type="EMBL" id="KAJ7763774.1"/>
    </source>
</evidence>
<sequence length="334" mass="37195">MCTNFLFFSGGPPALGGKWIVVKVSWVGSVASCPVSMLCLNQRGKNCVEVFSELFTESGRSQGYQAGAGHNNTSVVARCHLGRIVRHRDHKAGRDGNRSRRTLCIAHRKSSLCLRRGITELAATTSRASRGPEDIPVSLRDVDPIAIEGNERRHLGIRIPTSTSRYPKPHAELHPHRLPLGEESGDDDEESKGEPRSHKKNIKESLYDRSKKCEASSPFGVKHTQIKNFRREGTRENGVNYGINYGITMDYGITTDYGKKLRELRRAWRQEQSLLSHWSPIVIDGPNQPVHRTLPTYRHYCVKADKYFRSHSVLLTSGGGTMGGRAAGRTHDGA</sequence>
<name>A0AAD7JFD0_9AGAR</name>
<accession>A0AAD7JFD0</accession>
<dbReference type="EMBL" id="JARKIB010000029">
    <property type="protein sequence ID" value="KAJ7763774.1"/>
    <property type="molecule type" value="Genomic_DNA"/>
</dbReference>
<dbReference type="AlphaFoldDB" id="A0AAD7JFD0"/>
<evidence type="ECO:0000256" key="1">
    <source>
        <dbReference type="SAM" id="MobiDB-lite"/>
    </source>
</evidence>
<dbReference type="Proteomes" id="UP001215598">
    <property type="component" value="Unassembled WGS sequence"/>
</dbReference>
<keyword evidence="3" id="KW-1185">Reference proteome</keyword>
<proteinExistence type="predicted"/>
<gene>
    <name evidence="2" type="ORF">B0H16DRAFT_1455029</name>
</gene>
<protein>
    <submittedName>
        <fullName evidence="2">Uncharacterized protein</fullName>
    </submittedName>
</protein>
<organism evidence="2 3">
    <name type="scientific">Mycena metata</name>
    <dbReference type="NCBI Taxonomy" id="1033252"/>
    <lineage>
        <taxon>Eukaryota</taxon>
        <taxon>Fungi</taxon>
        <taxon>Dikarya</taxon>
        <taxon>Basidiomycota</taxon>
        <taxon>Agaricomycotina</taxon>
        <taxon>Agaricomycetes</taxon>
        <taxon>Agaricomycetidae</taxon>
        <taxon>Agaricales</taxon>
        <taxon>Marasmiineae</taxon>
        <taxon>Mycenaceae</taxon>
        <taxon>Mycena</taxon>
    </lineage>
</organism>
<feature type="compositionally biased region" description="Basic and acidic residues" evidence="1">
    <location>
        <begin position="192"/>
        <end position="207"/>
    </location>
</feature>